<sequence length="66" mass="7154">MVAETRIAACAATAAGEVFPTLLWQHRQFAQAVLRLAGLADRAEGEDLQQLTNELLALIHVLNEAL</sequence>
<accession>A0A1U9ZXR8</accession>
<reference evidence="2" key="1">
    <citation type="journal article" date="2017" name="Med. Chem. Commun.">
        <title>Nonomuraea sp. ATCC 55076 harbours the largest actinomycete chromosome to date and the kistamicin biosynthetic gene cluster.</title>
        <authorList>
            <person name="Nazari B."/>
            <person name="Forneris C.C."/>
            <person name="Gibson M.I."/>
            <person name="Moon K."/>
            <person name="Schramma K.R."/>
            <person name="Seyedsayamdost M.R."/>
        </authorList>
    </citation>
    <scope>NUCLEOTIDE SEQUENCE [LARGE SCALE GENOMIC DNA]</scope>
    <source>
        <strain evidence="2">ATCC 55076</strain>
    </source>
</reference>
<evidence type="ECO:0000313" key="2">
    <source>
        <dbReference type="Proteomes" id="UP000190797"/>
    </source>
</evidence>
<proteinExistence type="predicted"/>
<name>A0A1U9ZXR8_9ACTN</name>
<dbReference type="KEGG" id="noa:BKM31_15830"/>
<dbReference type="AlphaFoldDB" id="A0A1U9ZXR8"/>
<gene>
    <name evidence="1" type="ORF">BKM31_15830</name>
</gene>
<keyword evidence="2" id="KW-1185">Reference proteome</keyword>
<dbReference type="EMBL" id="CP017717">
    <property type="protein sequence ID" value="AQZ62730.1"/>
    <property type="molecule type" value="Genomic_DNA"/>
</dbReference>
<protein>
    <submittedName>
        <fullName evidence="1">Uncharacterized protein</fullName>
    </submittedName>
</protein>
<evidence type="ECO:0000313" key="1">
    <source>
        <dbReference type="EMBL" id="AQZ62730.1"/>
    </source>
</evidence>
<organism evidence="1 2">
    <name type="scientific">[Actinomadura] parvosata subsp. kistnae</name>
    <dbReference type="NCBI Taxonomy" id="1909395"/>
    <lineage>
        <taxon>Bacteria</taxon>
        <taxon>Bacillati</taxon>
        <taxon>Actinomycetota</taxon>
        <taxon>Actinomycetes</taxon>
        <taxon>Streptosporangiales</taxon>
        <taxon>Streptosporangiaceae</taxon>
        <taxon>Nonomuraea</taxon>
    </lineage>
</organism>
<dbReference type="Proteomes" id="UP000190797">
    <property type="component" value="Chromosome"/>
</dbReference>